<feature type="domain" description="Beta-lactamase-related" evidence="1">
    <location>
        <begin position="5"/>
        <end position="342"/>
    </location>
</feature>
<gene>
    <name evidence="2" type="ORF">GCM10011401_20470</name>
</gene>
<protein>
    <submittedName>
        <fullName evidence="2">Esterase</fullName>
    </submittedName>
</protein>
<dbReference type="InterPro" id="IPR052907">
    <property type="entry name" value="Beta-lactamase/esterase"/>
</dbReference>
<reference evidence="2" key="1">
    <citation type="journal article" date="2014" name="Int. J. Syst. Evol. Microbiol.">
        <title>Complete genome sequence of Corynebacterium casei LMG S-19264T (=DSM 44701T), isolated from a smear-ripened cheese.</title>
        <authorList>
            <consortium name="US DOE Joint Genome Institute (JGI-PGF)"/>
            <person name="Walter F."/>
            <person name="Albersmeier A."/>
            <person name="Kalinowski J."/>
            <person name="Ruckert C."/>
        </authorList>
    </citation>
    <scope>NUCLEOTIDE SEQUENCE</scope>
    <source>
        <strain evidence="2">CGMCC 1.15388</strain>
    </source>
</reference>
<dbReference type="Proteomes" id="UP000633136">
    <property type="component" value="Unassembled WGS sequence"/>
</dbReference>
<accession>A0A917ES21</accession>
<evidence type="ECO:0000259" key="1">
    <source>
        <dbReference type="Pfam" id="PF00144"/>
    </source>
</evidence>
<dbReference type="PANTHER" id="PTHR43319">
    <property type="entry name" value="BETA-LACTAMASE-RELATED"/>
    <property type="match status" value="1"/>
</dbReference>
<dbReference type="SUPFAM" id="SSF56601">
    <property type="entry name" value="beta-lactamase/transpeptidase-like"/>
    <property type="match status" value="1"/>
</dbReference>
<dbReference type="Gene3D" id="3.40.710.10">
    <property type="entry name" value="DD-peptidase/beta-lactamase superfamily"/>
    <property type="match status" value="1"/>
</dbReference>
<dbReference type="InterPro" id="IPR001466">
    <property type="entry name" value="Beta-lactam-related"/>
</dbReference>
<reference evidence="2" key="2">
    <citation type="submission" date="2020-09" db="EMBL/GenBank/DDBJ databases">
        <authorList>
            <person name="Sun Q."/>
            <person name="Zhou Y."/>
        </authorList>
    </citation>
    <scope>NUCLEOTIDE SEQUENCE</scope>
    <source>
        <strain evidence="2">CGMCC 1.15388</strain>
    </source>
</reference>
<dbReference type="InterPro" id="IPR012338">
    <property type="entry name" value="Beta-lactam/transpept-like"/>
</dbReference>
<dbReference type="RefSeq" id="WP_188685497.1">
    <property type="nucleotide sequence ID" value="NZ_BMIS01000009.1"/>
</dbReference>
<keyword evidence="3" id="KW-1185">Reference proteome</keyword>
<name>A0A917ES21_9MICC</name>
<dbReference type="AlphaFoldDB" id="A0A917ES21"/>
<evidence type="ECO:0000313" key="2">
    <source>
        <dbReference type="EMBL" id="GGE73268.1"/>
    </source>
</evidence>
<proteinExistence type="predicted"/>
<evidence type="ECO:0000313" key="3">
    <source>
        <dbReference type="Proteomes" id="UP000633136"/>
    </source>
</evidence>
<dbReference type="EMBL" id="BMIS01000009">
    <property type="protein sequence ID" value="GGE73268.1"/>
    <property type="molecule type" value="Genomic_DNA"/>
</dbReference>
<dbReference type="Pfam" id="PF00144">
    <property type="entry name" value="Beta-lactamase"/>
    <property type="match status" value="1"/>
</dbReference>
<sequence length="352" mass="37565">MELEETFSRHLDAGGMAFCVYRQGEPLLRLGGSGLEPDDLTVIFSGTKGLLAAAAARLMERGDLDADAPVAQYWPEFAQAGKEQARVRHLLSHTVGLPYVEDPPPGRWGPLDSLANAQALAEQASLWPEGERVAYHPITYGYLVGELLRRITGRTPGELIRELADDAAPGSSAQAGSALDLWLGLPEDQHHRMKPVLPAPDYAPGADVQNEETVRALDAMYGSTVKVPGFFTSRELYRAELAGAGGIASADALACFYSQLISAEVGVVGAETLSRATEVWAEGTDALTGSELRFGLGFELYDWGFGHSGAGGGLHGAIPDAGIGFSFLTTQMLPSGRDVRAQELVETLRRSL</sequence>
<dbReference type="PANTHER" id="PTHR43319:SF3">
    <property type="entry name" value="BETA-LACTAMASE-RELATED DOMAIN-CONTAINING PROTEIN"/>
    <property type="match status" value="1"/>
</dbReference>
<organism evidence="2 3">
    <name type="scientific">Nesterenkonia cremea</name>
    <dbReference type="NCBI Taxonomy" id="1882340"/>
    <lineage>
        <taxon>Bacteria</taxon>
        <taxon>Bacillati</taxon>
        <taxon>Actinomycetota</taxon>
        <taxon>Actinomycetes</taxon>
        <taxon>Micrococcales</taxon>
        <taxon>Micrococcaceae</taxon>
        <taxon>Nesterenkonia</taxon>
    </lineage>
</organism>
<comment type="caution">
    <text evidence="2">The sequence shown here is derived from an EMBL/GenBank/DDBJ whole genome shotgun (WGS) entry which is preliminary data.</text>
</comment>